<sequence>MDEVVYKDTDNQREGIQVLGNQVQFGGDVRIWKLSDFWIGLLEVGYFFTATFQNFLEKSDDCPLWSIFNECLEKCKVHLSDVSSARVESFSRFQILFPSSSHFLFKRCIRDDSLHLCHSILQPSTLFHHSLACMMGKPKGGLAARPKLDEEEPNNKRSRRKQVSMRIDVSSPELEDQPSGEEDPDTPPAMTPMK</sequence>
<reference evidence="2" key="1">
    <citation type="submission" date="2021-01" db="EMBL/GenBank/DDBJ databases">
        <title>Adiantum capillus-veneris genome.</title>
        <authorList>
            <person name="Fang Y."/>
            <person name="Liao Q."/>
        </authorList>
    </citation>
    <scope>NUCLEOTIDE SEQUENCE</scope>
    <source>
        <strain evidence="2">H3</strain>
        <tissue evidence="2">Leaf</tissue>
    </source>
</reference>
<organism evidence="2 3">
    <name type="scientific">Adiantum capillus-veneris</name>
    <name type="common">Maidenhair fern</name>
    <dbReference type="NCBI Taxonomy" id="13818"/>
    <lineage>
        <taxon>Eukaryota</taxon>
        <taxon>Viridiplantae</taxon>
        <taxon>Streptophyta</taxon>
        <taxon>Embryophyta</taxon>
        <taxon>Tracheophyta</taxon>
        <taxon>Polypodiopsida</taxon>
        <taxon>Polypodiidae</taxon>
        <taxon>Polypodiales</taxon>
        <taxon>Pteridineae</taxon>
        <taxon>Pteridaceae</taxon>
        <taxon>Vittarioideae</taxon>
        <taxon>Adiantum</taxon>
    </lineage>
</organism>
<protein>
    <submittedName>
        <fullName evidence="2">Uncharacterized protein</fullName>
    </submittedName>
</protein>
<feature type="region of interest" description="Disordered" evidence="1">
    <location>
        <begin position="140"/>
        <end position="194"/>
    </location>
</feature>
<name>A0A9D4ZD38_ADICA</name>
<proteinExistence type="predicted"/>
<evidence type="ECO:0000256" key="1">
    <source>
        <dbReference type="SAM" id="MobiDB-lite"/>
    </source>
</evidence>
<evidence type="ECO:0000313" key="2">
    <source>
        <dbReference type="EMBL" id="KAI5069667.1"/>
    </source>
</evidence>
<dbReference type="EMBL" id="JABFUD020000015">
    <property type="protein sequence ID" value="KAI5069667.1"/>
    <property type="molecule type" value="Genomic_DNA"/>
</dbReference>
<evidence type="ECO:0000313" key="3">
    <source>
        <dbReference type="Proteomes" id="UP000886520"/>
    </source>
</evidence>
<comment type="caution">
    <text evidence="2">The sequence shown here is derived from an EMBL/GenBank/DDBJ whole genome shotgun (WGS) entry which is preliminary data.</text>
</comment>
<feature type="non-terminal residue" evidence="2">
    <location>
        <position position="194"/>
    </location>
</feature>
<gene>
    <name evidence="2" type="ORF">GOP47_0015968</name>
</gene>
<dbReference type="Proteomes" id="UP000886520">
    <property type="component" value="Chromosome 15"/>
</dbReference>
<accession>A0A9D4ZD38</accession>
<feature type="compositionally biased region" description="Acidic residues" evidence="1">
    <location>
        <begin position="173"/>
        <end position="185"/>
    </location>
</feature>
<keyword evidence="3" id="KW-1185">Reference proteome</keyword>
<dbReference type="AlphaFoldDB" id="A0A9D4ZD38"/>